<dbReference type="EMBL" id="MW357262">
    <property type="protein sequence ID" value="QVD42804.1"/>
    <property type="molecule type" value="Genomic_DNA"/>
</dbReference>
<reference evidence="2" key="1">
    <citation type="submission" date="2020-12" db="EMBL/GenBank/DDBJ databases">
        <authorList>
            <person name="Sun S.E."/>
            <person name="Sha Z."/>
            <person name="Xiao N."/>
        </authorList>
    </citation>
    <scope>NUCLEOTIDE SEQUENCE</scope>
</reference>
<dbReference type="AlphaFoldDB" id="A0A8E5JZK0"/>
<keyword evidence="2" id="KW-0496">Mitochondrion</keyword>
<keyword evidence="1" id="KW-0812">Transmembrane</keyword>
<feature type="transmembrane region" description="Helical" evidence="1">
    <location>
        <begin position="6"/>
        <end position="28"/>
    </location>
</feature>
<organism evidence="2">
    <name type="scientific">Chiridota sp. SS-2021</name>
    <dbReference type="NCBI Taxonomy" id="2834204"/>
    <lineage>
        <taxon>Eukaryota</taxon>
        <taxon>Metazoa</taxon>
        <taxon>Echinodermata</taxon>
        <taxon>Eleutherozoa</taxon>
        <taxon>Echinozoa</taxon>
        <taxon>Holothuroidea</taxon>
        <taxon>Apodacea</taxon>
        <taxon>Apodida</taxon>
        <taxon>Chiridotidae</taxon>
        <taxon>Chiridota</taxon>
    </lineage>
</organism>
<geneLocation type="mitochondrion" evidence="2"/>
<gene>
    <name evidence="2" type="primary">atp8</name>
</gene>
<keyword evidence="1" id="KW-1133">Transmembrane helix</keyword>
<keyword evidence="1" id="KW-0472">Membrane</keyword>
<accession>A0A8E5JZK0</accession>
<reference evidence="2" key="2">
    <citation type="journal article" name="Comp. Biochem. Physiol. Part D Genomics Proteomics">
        <title>The first two complete mitogenomes of the order Apodida from deep-sea chemoautotrophic environments: New insights into the gene rearrangement, origin and evolution of the deep-sea sea cucumbers.</title>
        <authorList>
            <person name="Sun S."/>
            <person name="Sha Z."/>
            <person name="Xiao N."/>
        </authorList>
    </citation>
    <scope>NUCLEOTIDE SEQUENCE</scope>
</reference>
<sequence length="57" mass="7051">MPQLDLIWFFYHFVMAWAVFSVVVYSSLSQSYFPVLGFIQGSDIKQIWEWRLWNYYF</sequence>
<proteinExistence type="predicted"/>
<evidence type="ECO:0000313" key="2">
    <source>
        <dbReference type="EMBL" id="QVD42804.1"/>
    </source>
</evidence>
<protein>
    <submittedName>
        <fullName evidence="2">ATP synthase F0 subunit 8</fullName>
    </submittedName>
</protein>
<name>A0A8E5JZK0_9ECHN</name>
<evidence type="ECO:0000256" key="1">
    <source>
        <dbReference type="SAM" id="Phobius"/>
    </source>
</evidence>